<evidence type="ECO:0000313" key="1">
    <source>
        <dbReference type="EMBL" id="AAT88336.1"/>
    </source>
</evidence>
<organism evidence="1 2">
    <name type="scientific">Leifsonia xyli subsp. xyli (strain CTCB07)</name>
    <dbReference type="NCBI Taxonomy" id="281090"/>
    <lineage>
        <taxon>Bacteria</taxon>
        <taxon>Bacillati</taxon>
        <taxon>Actinomycetota</taxon>
        <taxon>Actinomycetes</taxon>
        <taxon>Micrococcales</taxon>
        <taxon>Microbacteriaceae</taxon>
        <taxon>Leifsonia</taxon>
    </lineage>
</organism>
<dbReference type="eggNOG" id="COG1609">
    <property type="taxonomic scope" value="Bacteria"/>
</dbReference>
<protein>
    <submittedName>
        <fullName evidence="1">Uncharacterized protein</fullName>
    </submittedName>
</protein>
<keyword evidence="2" id="KW-1185">Reference proteome</keyword>
<reference evidence="1 2" key="1">
    <citation type="journal article" date="2004" name="Mol. Plant Microbe Interact.">
        <title>The genome sequence of the Gram-positive sugarcane pathogen Leifsonia xyli subsp. xyli.</title>
        <authorList>
            <person name="Monteiro-Vitorello C.B."/>
            <person name="Camargo L.E.A."/>
            <person name="Van Sluys M.A."/>
            <person name="Kitajima J.P."/>
            <person name="Truffi D."/>
            <person name="do Amaral A.M."/>
            <person name="Harakava R."/>
            <person name="de Oliveira J.C.F."/>
            <person name="Wood D."/>
            <person name="de Oliveira M.C."/>
            <person name="Miyaki C.Y."/>
            <person name="Takita M.A."/>
            <person name="da Silva A.C.R."/>
            <person name="Furlan L.R."/>
            <person name="Carraro D.M."/>
            <person name="Camarotte G."/>
            <person name="Almeida N.F. Jr."/>
            <person name="Carrer H."/>
            <person name="Coutinho L.L."/>
            <person name="El-Dorry H.A."/>
            <person name="Ferro M.I.T."/>
            <person name="Gagliardi P.R."/>
            <person name="Giglioti E."/>
            <person name="Goldman M.H.S."/>
            <person name="Goldman G.H."/>
            <person name="Kimura E.T."/>
            <person name="Ferro E.S."/>
            <person name="Kuramae E.E."/>
            <person name="Lemos E.G.M."/>
            <person name="Lemos M.V.F."/>
            <person name="Mauro S.M.Z."/>
            <person name="Machado M.A."/>
            <person name="Marino C.L."/>
            <person name="Menck C.F."/>
            <person name="Nunes L.R."/>
            <person name="Oliveira R.C."/>
            <person name="Pereira G.G."/>
            <person name="Siqueira W."/>
            <person name="de Souza A.A."/>
            <person name="Tsai S.M."/>
            <person name="Zanca A.S."/>
            <person name="Simpson A.J.G."/>
            <person name="Brumbley S.M."/>
            <person name="Setubal J.C."/>
        </authorList>
    </citation>
    <scope>NUCLEOTIDE SEQUENCE [LARGE SCALE GENOMIC DNA]</scope>
    <source>
        <strain evidence="1 2">CTCB07</strain>
    </source>
</reference>
<accession>Q6AH09</accession>
<dbReference type="KEGG" id="lxx:Lxx03170"/>
<proteinExistence type="predicted"/>
<dbReference type="Proteomes" id="UP000001306">
    <property type="component" value="Chromosome"/>
</dbReference>
<dbReference type="HOGENOM" id="CLU_3345327_0_0_11"/>
<gene>
    <name evidence="1" type="ordered locus">Lxx03170</name>
</gene>
<dbReference type="EMBL" id="AE016822">
    <property type="protein sequence ID" value="AAT88336.1"/>
    <property type="molecule type" value="Genomic_DNA"/>
</dbReference>
<dbReference type="AlphaFoldDB" id="Q6AH09"/>
<evidence type="ECO:0000313" key="2">
    <source>
        <dbReference type="Proteomes" id="UP000001306"/>
    </source>
</evidence>
<sequence length="37" mass="3812">MTAARMLLEELGGAEPYTRSVGAAATLVVRSSTAPPH</sequence>
<name>Q6AH09_LEIXX</name>